<accession>A0AAP0S8N7</accession>
<keyword evidence="1" id="KW-0880">Kelch repeat</keyword>
<feature type="compositionally biased region" description="Basic and acidic residues" evidence="3">
    <location>
        <begin position="365"/>
        <end position="374"/>
    </location>
</feature>
<dbReference type="Pfam" id="PF01344">
    <property type="entry name" value="Kelch_1"/>
    <property type="match status" value="1"/>
</dbReference>
<dbReference type="InterPro" id="IPR015915">
    <property type="entry name" value="Kelch-typ_b-propeller"/>
</dbReference>
<dbReference type="PANTHER" id="PTHR46228">
    <property type="entry name" value="KELCH DOMAIN-CONTAINING PROTEIN"/>
    <property type="match status" value="1"/>
</dbReference>
<dbReference type="EMBL" id="JBBPBK010000001">
    <property type="protein sequence ID" value="KAK9291763.1"/>
    <property type="molecule type" value="Genomic_DNA"/>
</dbReference>
<proteinExistence type="predicted"/>
<organism evidence="4 5">
    <name type="scientific">Liquidambar formosana</name>
    <name type="common">Formosan gum</name>
    <dbReference type="NCBI Taxonomy" id="63359"/>
    <lineage>
        <taxon>Eukaryota</taxon>
        <taxon>Viridiplantae</taxon>
        <taxon>Streptophyta</taxon>
        <taxon>Embryophyta</taxon>
        <taxon>Tracheophyta</taxon>
        <taxon>Spermatophyta</taxon>
        <taxon>Magnoliopsida</taxon>
        <taxon>eudicotyledons</taxon>
        <taxon>Gunneridae</taxon>
        <taxon>Pentapetalae</taxon>
        <taxon>Saxifragales</taxon>
        <taxon>Altingiaceae</taxon>
        <taxon>Liquidambar</taxon>
    </lineage>
</organism>
<dbReference type="Proteomes" id="UP001415857">
    <property type="component" value="Unassembled WGS sequence"/>
</dbReference>
<dbReference type="PANTHER" id="PTHR46228:SF2">
    <property type="entry name" value="KELCH REPEAT PROTEIN (AFU_ORTHOLOGUE AFUA_4G14350)"/>
    <property type="match status" value="1"/>
</dbReference>
<feature type="compositionally biased region" description="Polar residues" evidence="3">
    <location>
        <begin position="444"/>
        <end position="465"/>
    </location>
</feature>
<dbReference type="Pfam" id="PF24681">
    <property type="entry name" value="Kelch_KLHDC2_KLHL20_DRC7"/>
    <property type="match status" value="1"/>
</dbReference>
<feature type="region of interest" description="Disordered" evidence="3">
    <location>
        <begin position="564"/>
        <end position="657"/>
    </location>
</feature>
<keyword evidence="2" id="KW-0677">Repeat</keyword>
<dbReference type="Gene3D" id="2.120.10.80">
    <property type="entry name" value="Kelch-type beta propeller"/>
    <property type="match status" value="2"/>
</dbReference>
<protein>
    <submittedName>
        <fullName evidence="4">Uncharacterized protein</fullName>
    </submittedName>
</protein>
<dbReference type="SMART" id="SM00612">
    <property type="entry name" value="Kelch"/>
    <property type="match status" value="3"/>
</dbReference>
<name>A0AAP0S8N7_LIQFO</name>
<gene>
    <name evidence="4" type="ORF">L1049_019713</name>
</gene>
<reference evidence="4 5" key="1">
    <citation type="journal article" date="2024" name="Plant J.">
        <title>Genome sequences and population genomics reveal climatic adaptation and genomic divergence between two closely related sweetgum species.</title>
        <authorList>
            <person name="Xu W.Q."/>
            <person name="Ren C.Q."/>
            <person name="Zhang X.Y."/>
            <person name="Comes H.P."/>
            <person name="Liu X.H."/>
            <person name="Li Y.G."/>
            <person name="Kettle C.J."/>
            <person name="Jalonen R."/>
            <person name="Gaisberger H."/>
            <person name="Ma Y.Z."/>
            <person name="Qiu Y.X."/>
        </authorList>
    </citation>
    <scope>NUCLEOTIDE SEQUENCE [LARGE SCALE GENOMIC DNA]</scope>
    <source>
        <strain evidence="4">Hangzhou</strain>
    </source>
</reference>
<feature type="region of interest" description="Disordered" evidence="3">
    <location>
        <begin position="365"/>
        <end position="468"/>
    </location>
</feature>
<evidence type="ECO:0000313" key="5">
    <source>
        <dbReference type="Proteomes" id="UP001415857"/>
    </source>
</evidence>
<dbReference type="SUPFAM" id="SSF117281">
    <property type="entry name" value="Kelch motif"/>
    <property type="match status" value="1"/>
</dbReference>
<feature type="compositionally biased region" description="Low complexity" evidence="3">
    <location>
        <begin position="407"/>
        <end position="423"/>
    </location>
</feature>
<feature type="compositionally biased region" description="Polar residues" evidence="3">
    <location>
        <begin position="568"/>
        <end position="589"/>
    </location>
</feature>
<feature type="compositionally biased region" description="Gly residues" evidence="3">
    <location>
        <begin position="648"/>
        <end position="657"/>
    </location>
</feature>
<sequence>MGSLGSEVAKKAMWLYPKVTGFNPSERWGHSACSAHGVVYVFGGCCGGLHFGDVLALNLNTMAWNTLVTTGQGPGWRDSHSAVLLGHRMIVFGGTNGSKKVNDLHILDLVSKDWTRPECKGAPPSPRESHTATLVGDEKLVIFGGSGEGEANYLNDLHVLDFKTMRWTSPEVKGDIPVPRDSHSAVAIGNRVFVYGGDCGDRYHGDVDVLDMDTMTWSRLAVQGSSPGVRAGHAAVNFGTKIFVIGGVGDKRYYNDVWVLDVNTCSWTQLEVRGQQPQGRFSHTAIVTDSDIAIYGGCGEDERPLNELLVLQLGANHPNGRYNISLCKMFGNHWNQGKRRFLREAENNSKPMLFGNNVEVVTKEAQKPELESKHSFRFTSDTLHPKRRRTSNSKAWEIELEQEEHSLSLSSQHSSPSQSDQEQTPARKGSDSVNAASQGFPLFKQQNQMPSNGQLKNVASNQMNPGNIIRRTPQDIQFLGEHQNQPKPEQFTSAVHNGRQEVHYLVAEQKSLEAGTIQNLIGAEVRGKVDGAFDSGYLMTANVNGKIFRGVLFAPGPGPALRGAVLGQNPSSPTTQRAATRSYPNSNHTEPAFFKASQQPMTLSTPESGQSFHQSQVTRPSPVIRTTPSLTREPKVRSDLQGIVLTLGGPGSGHGGS</sequence>
<evidence type="ECO:0000256" key="3">
    <source>
        <dbReference type="SAM" id="MobiDB-lite"/>
    </source>
</evidence>
<evidence type="ECO:0000256" key="1">
    <source>
        <dbReference type="ARBA" id="ARBA00022441"/>
    </source>
</evidence>
<dbReference type="InterPro" id="IPR006652">
    <property type="entry name" value="Kelch_1"/>
</dbReference>
<keyword evidence="5" id="KW-1185">Reference proteome</keyword>
<feature type="compositionally biased region" description="Polar residues" evidence="3">
    <location>
        <begin position="596"/>
        <end position="630"/>
    </location>
</feature>
<comment type="caution">
    <text evidence="4">The sequence shown here is derived from an EMBL/GenBank/DDBJ whole genome shotgun (WGS) entry which is preliminary data.</text>
</comment>
<dbReference type="AlphaFoldDB" id="A0AAP0S8N7"/>
<evidence type="ECO:0000313" key="4">
    <source>
        <dbReference type="EMBL" id="KAK9291763.1"/>
    </source>
</evidence>
<evidence type="ECO:0000256" key="2">
    <source>
        <dbReference type="ARBA" id="ARBA00022737"/>
    </source>
</evidence>